<evidence type="ECO:0000313" key="5">
    <source>
        <dbReference type="Proteomes" id="UP000053372"/>
    </source>
</evidence>
<dbReference type="Proteomes" id="UP000053372">
    <property type="component" value="Unassembled WGS sequence"/>
</dbReference>
<evidence type="ECO:0000313" key="4">
    <source>
        <dbReference type="EMBL" id="KST63105.1"/>
    </source>
</evidence>
<name>A0A0V7ZD30_9CYAN</name>
<dbReference type="AlphaFoldDB" id="A0A0V7ZD30"/>
<dbReference type="InterPro" id="IPR006976">
    <property type="entry name" value="VanZ-like"/>
</dbReference>
<feature type="transmembrane region" description="Helical" evidence="1">
    <location>
        <begin position="72"/>
        <end position="89"/>
    </location>
</feature>
<evidence type="ECO:0000313" key="3">
    <source>
        <dbReference type="EMBL" id="KST62365.1"/>
    </source>
</evidence>
<gene>
    <name evidence="3" type="ORF">BC008_09355</name>
    <name evidence="4" type="ORF">BC008_12400</name>
</gene>
<dbReference type="OrthoDB" id="532191at2"/>
<evidence type="ECO:0000256" key="1">
    <source>
        <dbReference type="SAM" id="Phobius"/>
    </source>
</evidence>
<keyword evidence="1" id="KW-0812">Transmembrane</keyword>
<accession>A0A0V7ZD30</accession>
<dbReference type="EMBL" id="LMTZ01000143">
    <property type="protein sequence ID" value="KST63105.1"/>
    <property type="molecule type" value="Genomic_DNA"/>
</dbReference>
<keyword evidence="1" id="KW-1133">Transmembrane helix</keyword>
<keyword evidence="1" id="KW-0472">Membrane</keyword>
<feature type="transmembrane region" description="Helical" evidence="1">
    <location>
        <begin position="101"/>
        <end position="121"/>
    </location>
</feature>
<sequence length="134" mass="15591">MKSHRFWKIAFYIYIGIILAISISAYLKIIPNEIKHFPYYDTILHFLLMGFSAFLGHLAFNKRKVKISLNTLKFSLPLTPIIISIFILIEECLQIFSPNRSFDLVDLAADFFGIILFTWLAEITKINNENTSRN</sequence>
<reference evidence="3 5" key="1">
    <citation type="journal article" date="2015" name="Genome Announc.">
        <title>Draft Genome of the Euendolithic (true boring) Cyanobacterium Mastigocoleus testarum strain BC008.</title>
        <authorList>
            <person name="Guida B.S."/>
            <person name="Garcia-Pichel F."/>
        </authorList>
    </citation>
    <scope>NUCLEOTIDE SEQUENCE [LARGE SCALE GENOMIC DNA]</scope>
    <source>
        <strain evidence="3 5">BC008</strain>
    </source>
</reference>
<feature type="transmembrane region" description="Helical" evidence="1">
    <location>
        <begin position="42"/>
        <end position="60"/>
    </location>
</feature>
<dbReference type="Pfam" id="PF04892">
    <property type="entry name" value="VanZ"/>
    <property type="match status" value="1"/>
</dbReference>
<keyword evidence="5" id="KW-1185">Reference proteome</keyword>
<dbReference type="EMBL" id="LMTZ01000158">
    <property type="protein sequence ID" value="KST62365.1"/>
    <property type="molecule type" value="Genomic_DNA"/>
</dbReference>
<feature type="transmembrane region" description="Helical" evidence="1">
    <location>
        <begin position="9"/>
        <end position="30"/>
    </location>
</feature>
<organism evidence="3 5">
    <name type="scientific">Mastigocoleus testarum BC008</name>
    <dbReference type="NCBI Taxonomy" id="371196"/>
    <lineage>
        <taxon>Bacteria</taxon>
        <taxon>Bacillati</taxon>
        <taxon>Cyanobacteriota</taxon>
        <taxon>Cyanophyceae</taxon>
        <taxon>Nostocales</taxon>
        <taxon>Hapalosiphonaceae</taxon>
        <taxon>Mastigocoleus</taxon>
    </lineage>
</organism>
<protein>
    <submittedName>
        <fullName evidence="3">Antibiotic resistance protein VanZ</fullName>
    </submittedName>
</protein>
<comment type="caution">
    <text evidence="3">The sequence shown here is derived from an EMBL/GenBank/DDBJ whole genome shotgun (WGS) entry which is preliminary data.</text>
</comment>
<feature type="domain" description="VanZ-like" evidence="2">
    <location>
        <begin position="40"/>
        <end position="123"/>
    </location>
</feature>
<dbReference type="NCBIfam" id="NF037970">
    <property type="entry name" value="vanZ_1"/>
    <property type="match status" value="1"/>
</dbReference>
<proteinExistence type="predicted"/>
<evidence type="ECO:0000259" key="2">
    <source>
        <dbReference type="Pfam" id="PF04892"/>
    </source>
</evidence>